<feature type="transmembrane region" description="Helical" evidence="1">
    <location>
        <begin position="58"/>
        <end position="77"/>
    </location>
</feature>
<keyword evidence="3" id="KW-1185">Reference proteome</keyword>
<evidence type="ECO:0000256" key="1">
    <source>
        <dbReference type="SAM" id="Phobius"/>
    </source>
</evidence>
<dbReference type="STRING" id="572480.Arnit_0655"/>
<dbReference type="KEGG" id="ant:Arnit_0655"/>
<feature type="transmembrane region" description="Helical" evidence="1">
    <location>
        <begin position="20"/>
        <end position="37"/>
    </location>
</feature>
<organism evidence="2 3">
    <name type="scientific">Arcobacter nitrofigilis (strain ATCC 33309 / DSM 7299 / CCUG 15893 / LMG 7604 / NCTC 12251 / CI)</name>
    <name type="common">Campylobacter nitrofigilis</name>
    <dbReference type="NCBI Taxonomy" id="572480"/>
    <lineage>
        <taxon>Bacteria</taxon>
        <taxon>Pseudomonadati</taxon>
        <taxon>Campylobacterota</taxon>
        <taxon>Epsilonproteobacteria</taxon>
        <taxon>Campylobacterales</taxon>
        <taxon>Arcobacteraceae</taxon>
        <taxon>Arcobacter</taxon>
    </lineage>
</organism>
<keyword evidence="1" id="KW-1133">Transmembrane helix</keyword>
<evidence type="ECO:0000313" key="3">
    <source>
        <dbReference type="Proteomes" id="UP000000939"/>
    </source>
</evidence>
<dbReference type="OrthoDB" id="5347178at2"/>
<dbReference type="EMBL" id="CP001999">
    <property type="protein sequence ID" value="ADG92320.1"/>
    <property type="molecule type" value="Genomic_DNA"/>
</dbReference>
<keyword evidence="1" id="KW-0812">Transmembrane</keyword>
<dbReference type="HOGENOM" id="CLU_1718561_0_0_7"/>
<gene>
    <name evidence="2" type="ordered locus">Arnit_0655</name>
</gene>
<reference evidence="2 3" key="1">
    <citation type="journal article" date="2010" name="Stand. Genomic Sci.">
        <title>Complete genome sequence of Arcobacter nitrofigilis type strain (CI).</title>
        <authorList>
            <person name="Pati A."/>
            <person name="Gronow S."/>
            <person name="Lapidus A."/>
            <person name="Copeland A."/>
            <person name="Glavina Del Rio T."/>
            <person name="Nolan M."/>
            <person name="Lucas S."/>
            <person name="Tice H."/>
            <person name="Cheng J.F."/>
            <person name="Han C."/>
            <person name="Chertkov O."/>
            <person name="Bruce D."/>
            <person name="Tapia R."/>
            <person name="Goodwin L."/>
            <person name="Pitluck S."/>
            <person name="Liolios K."/>
            <person name="Ivanova N."/>
            <person name="Mavromatis K."/>
            <person name="Chen A."/>
            <person name="Palaniappan K."/>
            <person name="Land M."/>
            <person name="Hauser L."/>
            <person name="Chang Y.J."/>
            <person name="Jeffries C.D."/>
            <person name="Detter J.C."/>
            <person name="Rohde M."/>
            <person name="Goker M."/>
            <person name="Bristow J."/>
            <person name="Eisen J.A."/>
            <person name="Markowitz V."/>
            <person name="Hugenholtz P."/>
            <person name="Klenk H.P."/>
            <person name="Kyrpides N.C."/>
        </authorList>
    </citation>
    <scope>NUCLEOTIDE SEQUENCE [LARGE SCALE GENOMIC DNA]</scope>
    <source>
        <strain evidence="3">ATCC 33309 / DSM 7299 / CCUG 15893 / LMG 7604 / NCTC 12251 / CI</strain>
    </source>
</reference>
<name>D5V287_ARCNC</name>
<protein>
    <submittedName>
        <fullName evidence="2">Uncharacterized protein</fullName>
    </submittedName>
</protein>
<dbReference type="Proteomes" id="UP000000939">
    <property type="component" value="Chromosome"/>
</dbReference>
<accession>D5V287</accession>
<proteinExistence type="predicted"/>
<dbReference type="RefSeq" id="WP_013134465.1">
    <property type="nucleotide sequence ID" value="NC_014166.1"/>
</dbReference>
<dbReference type="AlphaFoldDB" id="D5V287"/>
<keyword evidence="1" id="KW-0472">Membrane</keyword>
<evidence type="ECO:0000313" key="2">
    <source>
        <dbReference type="EMBL" id="ADG92320.1"/>
    </source>
</evidence>
<feature type="transmembrane region" description="Helical" evidence="1">
    <location>
        <begin position="125"/>
        <end position="143"/>
    </location>
</feature>
<sequence length="152" mass="17988">MSIRTTFDKITSNNSESWSLALFWIVIFEILATMIEYSFVHQTPDIMMHIPDGIYSEIIIGLIVTVYIWLCMYNLVFWDKTSILYLILFGFIGVYLITTHDFVFDLFIKNINIFRLIQSDTGINLIIQLFFKIIIFYLIYQLIKSLRTTKTL</sequence>
<feature type="transmembrane region" description="Helical" evidence="1">
    <location>
        <begin position="83"/>
        <end position="104"/>
    </location>
</feature>